<comment type="caution">
    <text evidence="1">The sequence shown here is derived from an EMBL/GenBank/DDBJ whole genome shotgun (WGS) entry which is preliminary data.</text>
</comment>
<evidence type="ECO:0000313" key="2">
    <source>
        <dbReference type="Proteomes" id="UP000392867"/>
    </source>
</evidence>
<evidence type="ECO:0000313" key="1">
    <source>
        <dbReference type="EMBL" id="MPU47417.1"/>
    </source>
</evidence>
<name>A0A5N8H3K6_ECOLX</name>
<dbReference type="EMBL" id="VOTT01000002">
    <property type="protein sequence ID" value="MPU47417.1"/>
    <property type="molecule type" value="Genomic_DNA"/>
</dbReference>
<proteinExistence type="predicted"/>
<dbReference type="Proteomes" id="UP000392867">
    <property type="component" value="Unassembled WGS sequence"/>
</dbReference>
<dbReference type="AlphaFoldDB" id="A0A5N8H3K6"/>
<accession>A0A5N8H3K6</accession>
<reference evidence="1 2" key="1">
    <citation type="submission" date="2019-08" db="EMBL/GenBank/DDBJ databases">
        <title>Identification of Water Treatment Resistant and Multidrug Resistant Urinary Pathogenic Escherichia coli in Wastewater.</title>
        <authorList>
            <person name="Neumann N."/>
        </authorList>
    </citation>
    <scope>NUCLEOTIDE SEQUENCE [LARGE SCALE GENOMIC DNA]</scope>
    <source>
        <strain evidence="1 2">WU2356</strain>
    </source>
</reference>
<gene>
    <name evidence="1" type="ORF">FVB16_00740</name>
</gene>
<protein>
    <submittedName>
        <fullName evidence="1">Uncharacterized protein</fullName>
    </submittedName>
</protein>
<sequence>MHQDGVNSLALALTAAFCGANQHDHGLSVRWALQGEGMALCILVCSSAAAPRFGAMWPRCSLVFSFAPSMPCRASHECNYMYLMVFFFEEWREKYLIIGQF</sequence>
<organism evidence="1 2">
    <name type="scientific">Escherichia coli</name>
    <dbReference type="NCBI Taxonomy" id="562"/>
    <lineage>
        <taxon>Bacteria</taxon>
        <taxon>Pseudomonadati</taxon>
        <taxon>Pseudomonadota</taxon>
        <taxon>Gammaproteobacteria</taxon>
        <taxon>Enterobacterales</taxon>
        <taxon>Enterobacteriaceae</taxon>
        <taxon>Escherichia</taxon>
    </lineage>
</organism>